<dbReference type="EMBL" id="GISG01181157">
    <property type="protein sequence ID" value="MBA4653866.1"/>
    <property type="molecule type" value="Transcribed_RNA"/>
</dbReference>
<evidence type="ECO:0000313" key="2">
    <source>
        <dbReference type="EMBL" id="MBA4653866.1"/>
    </source>
</evidence>
<organism evidence="2">
    <name type="scientific">Opuntia streptacantha</name>
    <name type="common">Prickly pear cactus</name>
    <name type="synonym">Opuntia cardona</name>
    <dbReference type="NCBI Taxonomy" id="393608"/>
    <lineage>
        <taxon>Eukaryota</taxon>
        <taxon>Viridiplantae</taxon>
        <taxon>Streptophyta</taxon>
        <taxon>Embryophyta</taxon>
        <taxon>Tracheophyta</taxon>
        <taxon>Spermatophyta</taxon>
        <taxon>Magnoliopsida</taxon>
        <taxon>eudicotyledons</taxon>
        <taxon>Gunneridae</taxon>
        <taxon>Pentapetalae</taxon>
        <taxon>Caryophyllales</taxon>
        <taxon>Cactineae</taxon>
        <taxon>Cactaceae</taxon>
        <taxon>Opuntioideae</taxon>
        <taxon>Opuntia</taxon>
    </lineage>
</organism>
<sequence length="100" mass="11559">MMHPLLIVFFFSISTNFFGIHNGSFYSQHSLISSEFIITQFWSPSKFRHSASLWNGKEQIEGDGRVYETICTKYGRKSLEIAGISDEDDRWWSSIGKEAQ</sequence>
<name>A0A7C9E0H1_OPUST</name>
<keyword evidence="1" id="KW-0732">Signal</keyword>
<dbReference type="AlphaFoldDB" id="A0A7C9E0H1"/>
<protein>
    <submittedName>
        <fullName evidence="2">Uncharacterized protein</fullName>
    </submittedName>
</protein>
<evidence type="ECO:0000256" key="1">
    <source>
        <dbReference type="SAM" id="SignalP"/>
    </source>
</evidence>
<reference evidence="2" key="2">
    <citation type="submission" date="2020-07" db="EMBL/GenBank/DDBJ databases">
        <authorList>
            <person name="Vera ALvarez R."/>
            <person name="Arias-Moreno D.M."/>
            <person name="Jimenez-Jacinto V."/>
            <person name="Jimenez-Bremont J.F."/>
            <person name="Swaminathan K."/>
            <person name="Moose S.P."/>
            <person name="Guerrero-Gonzalez M.L."/>
            <person name="Marino-Ramirez L."/>
            <person name="Landsman D."/>
            <person name="Rodriguez-Kessler M."/>
            <person name="Delgado-Sanchez P."/>
        </authorList>
    </citation>
    <scope>NUCLEOTIDE SEQUENCE</scope>
    <source>
        <tissue evidence="2">Cladode</tissue>
    </source>
</reference>
<reference evidence="2" key="1">
    <citation type="journal article" date="2013" name="J. Plant Res.">
        <title>Effect of fungi and light on seed germination of three Opuntia species from semiarid lands of central Mexico.</title>
        <authorList>
            <person name="Delgado-Sanchez P."/>
            <person name="Jimenez-Bremont J.F."/>
            <person name="Guerrero-Gonzalez Mde L."/>
            <person name="Flores J."/>
        </authorList>
    </citation>
    <scope>NUCLEOTIDE SEQUENCE</scope>
    <source>
        <tissue evidence="2">Cladode</tissue>
    </source>
</reference>
<accession>A0A7C9E0H1</accession>
<proteinExistence type="predicted"/>
<feature type="signal peptide" evidence="1">
    <location>
        <begin position="1"/>
        <end position="17"/>
    </location>
</feature>
<feature type="chain" id="PRO_5028339556" evidence="1">
    <location>
        <begin position="18"/>
        <end position="100"/>
    </location>
</feature>